<organism evidence="5 6">
    <name type="scientific">Mucilaginibacter oryzae</name>
    <dbReference type="NCBI Taxonomy" id="468058"/>
    <lineage>
        <taxon>Bacteria</taxon>
        <taxon>Pseudomonadati</taxon>
        <taxon>Bacteroidota</taxon>
        <taxon>Sphingobacteriia</taxon>
        <taxon>Sphingobacteriales</taxon>
        <taxon>Sphingobacteriaceae</taxon>
        <taxon>Mucilaginibacter</taxon>
    </lineage>
</organism>
<dbReference type="SMART" id="SM00448">
    <property type="entry name" value="REC"/>
    <property type="match status" value="1"/>
</dbReference>
<sequence>MERTKVLIIEDEPFVAETIRTILEETGYFVAGVFSSGEEMLDNFHPKLADIIIMDIHLKGNMNGVETSLAVRKISPTPIIYVTDNNAQALRKKAIFETNTVQYLTKPFTAIDLDVAIDLALKTLRKDAEEKTLTNESPYLADDCIFIKEGESFSKLHIDKIVMLQADGAYCKLFYKNNKNITEKILFSENMSVLEDKLQFAKNLYRIHRSYIINVSYLSKIQENRLWIEDEELPIGKTYRHDFKNRIRFM</sequence>
<dbReference type="GO" id="GO:0003677">
    <property type="term" value="F:DNA binding"/>
    <property type="evidence" value="ECO:0007669"/>
    <property type="project" value="InterPro"/>
</dbReference>
<dbReference type="PANTHER" id="PTHR44591">
    <property type="entry name" value="STRESS RESPONSE REGULATOR PROTEIN 1"/>
    <property type="match status" value="1"/>
</dbReference>
<dbReference type="InterPro" id="IPR007492">
    <property type="entry name" value="LytTR_DNA-bd_dom"/>
</dbReference>
<evidence type="ECO:0000256" key="2">
    <source>
        <dbReference type="PROSITE-ProRule" id="PRU00169"/>
    </source>
</evidence>
<gene>
    <name evidence="5" type="ORF">LX99_05001</name>
</gene>
<dbReference type="PROSITE" id="PS50110">
    <property type="entry name" value="RESPONSE_REGULATORY"/>
    <property type="match status" value="1"/>
</dbReference>
<keyword evidence="1 2" id="KW-0597">Phosphoprotein</keyword>
<comment type="caution">
    <text evidence="5">The sequence shown here is derived from an EMBL/GenBank/DDBJ whole genome shotgun (WGS) entry which is preliminary data.</text>
</comment>
<dbReference type="PROSITE" id="PS50930">
    <property type="entry name" value="HTH_LYTTR"/>
    <property type="match status" value="1"/>
</dbReference>
<dbReference type="RefSeq" id="WP_109610923.1">
    <property type="nucleotide sequence ID" value="NZ_QGHA01000021.1"/>
</dbReference>
<dbReference type="PANTHER" id="PTHR44591:SF21">
    <property type="entry name" value="TWO-COMPONENT RESPONSE REGULATOR"/>
    <property type="match status" value="1"/>
</dbReference>
<evidence type="ECO:0000313" key="6">
    <source>
        <dbReference type="Proteomes" id="UP000245678"/>
    </source>
</evidence>
<dbReference type="Proteomes" id="UP000245678">
    <property type="component" value="Unassembled WGS sequence"/>
</dbReference>
<evidence type="ECO:0000313" key="5">
    <source>
        <dbReference type="EMBL" id="PWK65768.1"/>
    </source>
</evidence>
<name>A0A316GTL9_9SPHI</name>
<dbReference type="Pfam" id="PF04397">
    <property type="entry name" value="LytTR"/>
    <property type="match status" value="1"/>
</dbReference>
<dbReference type="GO" id="GO:0000160">
    <property type="term" value="P:phosphorelay signal transduction system"/>
    <property type="evidence" value="ECO:0007669"/>
    <property type="project" value="InterPro"/>
</dbReference>
<dbReference type="Pfam" id="PF00072">
    <property type="entry name" value="Response_reg"/>
    <property type="match status" value="1"/>
</dbReference>
<evidence type="ECO:0000259" key="3">
    <source>
        <dbReference type="PROSITE" id="PS50110"/>
    </source>
</evidence>
<dbReference type="InterPro" id="IPR050595">
    <property type="entry name" value="Bact_response_regulator"/>
</dbReference>
<dbReference type="InterPro" id="IPR011006">
    <property type="entry name" value="CheY-like_superfamily"/>
</dbReference>
<proteinExistence type="predicted"/>
<feature type="domain" description="HTH LytTR-type" evidence="4">
    <location>
        <begin position="183"/>
        <end position="249"/>
    </location>
</feature>
<dbReference type="EMBL" id="QGHA01000021">
    <property type="protein sequence ID" value="PWK65768.1"/>
    <property type="molecule type" value="Genomic_DNA"/>
</dbReference>
<dbReference type="Gene3D" id="2.40.50.1020">
    <property type="entry name" value="LytTr DNA-binding domain"/>
    <property type="match status" value="1"/>
</dbReference>
<dbReference type="SUPFAM" id="SSF52172">
    <property type="entry name" value="CheY-like"/>
    <property type="match status" value="1"/>
</dbReference>
<feature type="domain" description="Response regulatory" evidence="3">
    <location>
        <begin position="5"/>
        <end position="121"/>
    </location>
</feature>
<keyword evidence="6" id="KW-1185">Reference proteome</keyword>
<protein>
    <submittedName>
        <fullName evidence="5">LytTR family two component transcriptional regulator</fullName>
    </submittedName>
</protein>
<reference evidence="5 6" key="1">
    <citation type="submission" date="2018-05" db="EMBL/GenBank/DDBJ databases">
        <title>Genomic Encyclopedia of Archaeal and Bacterial Type Strains, Phase II (KMG-II): from individual species to whole genera.</title>
        <authorList>
            <person name="Goeker M."/>
        </authorList>
    </citation>
    <scope>NUCLEOTIDE SEQUENCE [LARGE SCALE GENOMIC DNA]</scope>
    <source>
        <strain evidence="5 6">DSM 19975</strain>
    </source>
</reference>
<dbReference type="SMART" id="SM00850">
    <property type="entry name" value="LytTR"/>
    <property type="match status" value="1"/>
</dbReference>
<evidence type="ECO:0000256" key="1">
    <source>
        <dbReference type="ARBA" id="ARBA00022553"/>
    </source>
</evidence>
<evidence type="ECO:0000259" key="4">
    <source>
        <dbReference type="PROSITE" id="PS50930"/>
    </source>
</evidence>
<dbReference type="AlphaFoldDB" id="A0A316GTL9"/>
<dbReference type="InterPro" id="IPR001789">
    <property type="entry name" value="Sig_transdc_resp-reg_receiver"/>
</dbReference>
<accession>A0A316GTL9</accession>
<feature type="modified residue" description="4-aspartylphosphate" evidence="2">
    <location>
        <position position="55"/>
    </location>
</feature>
<dbReference type="Gene3D" id="3.40.50.2300">
    <property type="match status" value="1"/>
</dbReference>